<keyword evidence="1" id="KW-0732">Signal</keyword>
<dbReference type="Ensembl" id="ENSCINT00000034105.1">
    <property type="protein sequence ID" value="ENSCINP00000033328.1"/>
    <property type="gene ID" value="ENSCING00000018728.1"/>
</dbReference>
<name>H2XUJ4_CIOIN</name>
<dbReference type="InParanoid" id="H2XUJ4"/>
<dbReference type="HOGENOM" id="CLU_2235615_0_0_1"/>
<organism evidence="2 3">
    <name type="scientific">Ciona intestinalis</name>
    <name type="common">Transparent sea squirt</name>
    <name type="synonym">Ascidia intestinalis</name>
    <dbReference type="NCBI Taxonomy" id="7719"/>
    <lineage>
        <taxon>Eukaryota</taxon>
        <taxon>Metazoa</taxon>
        <taxon>Chordata</taxon>
        <taxon>Tunicata</taxon>
        <taxon>Ascidiacea</taxon>
        <taxon>Phlebobranchia</taxon>
        <taxon>Cionidae</taxon>
        <taxon>Ciona</taxon>
    </lineage>
</organism>
<sequence>MKIVIFSLTLLLVKTLAQNQEEHDPEHEGGHRQVLEPNEIPADRVAELDATYKNHFANQFFMPLLANYLVHEFTSDIYVSRNAKDCYYEDCQPGSQYNFKFEVSQ</sequence>
<keyword evidence="3" id="KW-1185">Reference proteome</keyword>
<evidence type="ECO:0000313" key="2">
    <source>
        <dbReference type="Ensembl" id="ENSCINP00000033328.1"/>
    </source>
</evidence>
<dbReference type="AlphaFoldDB" id="H2XUJ4"/>
<feature type="chain" id="PRO_5003577841" evidence="1">
    <location>
        <begin position="18"/>
        <end position="105"/>
    </location>
</feature>
<evidence type="ECO:0000313" key="3">
    <source>
        <dbReference type="Proteomes" id="UP000008144"/>
    </source>
</evidence>
<reference evidence="3" key="1">
    <citation type="journal article" date="2002" name="Science">
        <title>The draft genome of Ciona intestinalis: insights into chordate and vertebrate origins.</title>
        <authorList>
            <person name="Dehal P."/>
            <person name="Satou Y."/>
            <person name="Campbell R.K."/>
            <person name="Chapman J."/>
            <person name="Degnan B."/>
            <person name="De Tomaso A."/>
            <person name="Davidson B."/>
            <person name="Di Gregorio A."/>
            <person name="Gelpke M."/>
            <person name="Goodstein D.M."/>
            <person name="Harafuji N."/>
            <person name="Hastings K.E."/>
            <person name="Ho I."/>
            <person name="Hotta K."/>
            <person name="Huang W."/>
            <person name="Kawashima T."/>
            <person name="Lemaire P."/>
            <person name="Martinez D."/>
            <person name="Meinertzhagen I.A."/>
            <person name="Necula S."/>
            <person name="Nonaka M."/>
            <person name="Putnam N."/>
            <person name="Rash S."/>
            <person name="Saiga H."/>
            <person name="Satake M."/>
            <person name="Terry A."/>
            <person name="Yamada L."/>
            <person name="Wang H.G."/>
            <person name="Awazu S."/>
            <person name="Azumi K."/>
            <person name="Boore J."/>
            <person name="Branno M."/>
            <person name="Chin-Bow S."/>
            <person name="DeSantis R."/>
            <person name="Doyle S."/>
            <person name="Francino P."/>
            <person name="Keys D.N."/>
            <person name="Haga S."/>
            <person name="Hayashi H."/>
            <person name="Hino K."/>
            <person name="Imai K.S."/>
            <person name="Inaba K."/>
            <person name="Kano S."/>
            <person name="Kobayashi K."/>
            <person name="Kobayashi M."/>
            <person name="Lee B.I."/>
            <person name="Makabe K.W."/>
            <person name="Manohar C."/>
            <person name="Matassi G."/>
            <person name="Medina M."/>
            <person name="Mochizuki Y."/>
            <person name="Mount S."/>
            <person name="Morishita T."/>
            <person name="Miura S."/>
            <person name="Nakayama A."/>
            <person name="Nishizaka S."/>
            <person name="Nomoto H."/>
            <person name="Ohta F."/>
            <person name="Oishi K."/>
            <person name="Rigoutsos I."/>
            <person name="Sano M."/>
            <person name="Sasaki A."/>
            <person name="Sasakura Y."/>
            <person name="Shoguchi E."/>
            <person name="Shin-i T."/>
            <person name="Spagnuolo A."/>
            <person name="Stainier D."/>
            <person name="Suzuki M.M."/>
            <person name="Tassy O."/>
            <person name="Takatori N."/>
            <person name="Tokuoka M."/>
            <person name="Yagi K."/>
            <person name="Yoshizaki F."/>
            <person name="Wada S."/>
            <person name="Zhang C."/>
            <person name="Hyatt P.D."/>
            <person name="Larimer F."/>
            <person name="Detter C."/>
            <person name="Doggett N."/>
            <person name="Glavina T."/>
            <person name="Hawkins T."/>
            <person name="Richardson P."/>
            <person name="Lucas S."/>
            <person name="Kohara Y."/>
            <person name="Levine M."/>
            <person name="Satoh N."/>
            <person name="Rokhsar D.S."/>
        </authorList>
    </citation>
    <scope>NUCLEOTIDE SEQUENCE [LARGE SCALE GENOMIC DNA]</scope>
</reference>
<evidence type="ECO:0000256" key="1">
    <source>
        <dbReference type="SAM" id="SignalP"/>
    </source>
</evidence>
<feature type="signal peptide" evidence="1">
    <location>
        <begin position="1"/>
        <end position="17"/>
    </location>
</feature>
<reference evidence="2" key="2">
    <citation type="submission" date="2025-08" db="UniProtKB">
        <authorList>
            <consortium name="Ensembl"/>
        </authorList>
    </citation>
    <scope>IDENTIFICATION</scope>
</reference>
<reference evidence="2" key="3">
    <citation type="submission" date="2025-09" db="UniProtKB">
        <authorList>
            <consortium name="Ensembl"/>
        </authorList>
    </citation>
    <scope>IDENTIFICATION</scope>
</reference>
<proteinExistence type="predicted"/>
<dbReference type="Proteomes" id="UP000008144">
    <property type="component" value="Unassembled WGS sequence"/>
</dbReference>
<protein>
    <submittedName>
        <fullName evidence="2">Uncharacterized protein</fullName>
    </submittedName>
</protein>
<accession>H2XUJ4</accession>